<organism evidence="8 9">
    <name type="scientific">Rhizodiscina lignyota</name>
    <dbReference type="NCBI Taxonomy" id="1504668"/>
    <lineage>
        <taxon>Eukaryota</taxon>
        <taxon>Fungi</taxon>
        <taxon>Dikarya</taxon>
        <taxon>Ascomycota</taxon>
        <taxon>Pezizomycotina</taxon>
        <taxon>Dothideomycetes</taxon>
        <taxon>Pleosporomycetidae</taxon>
        <taxon>Aulographales</taxon>
        <taxon>Rhizodiscinaceae</taxon>
        <taxon>Rhizodiscina</taxon>
    </lineage>
</organism>
<feature type="compositionally biased region" description="Basic residues" evidence="6">
    <location>
        <begin position="10"/>
        <end position="23"/>
    </location>
</feature>
<accession>A0A9P4IR43</accession>
<feature type="compositionally biased region" description="Basic and acidic residues" evidence="6">
    <location>
        <begin position="24"/>
        <end position="64"/>
    </location>
</feature>
<dbReference type="PROSITE" id="PS50217">
    <property type="entry name" value="BZIP"/>
    <property type="match status" value="1"/>
</dbReference>
<dbReference type="PANTHER" id="PTHR19304">
    <property type="entry name" value="CYCLIC-AMP RESPONSE ELEMENT BINDING PROTEIN"/>
    <property type="match status" value="1"/>
</dbReference>
<feature type="domain" description="BZIP" evidence="7">
    <location>
        <begin position="55"/>
        <end position="118"/>
    </location>
</feature>
<dbReference type="GO" id="GO:0005634">
    <property type="term" value="C:nucleus"/>
    <property type="evidence" value="ECO:0007669"/>
    <property type="project" value="UniProtKB-SubCell"/>
</dbReference>
<name>A0A9P4IR43_9PEZI</name>
<dbReference type="PRINTS" id="PR00043">
    <property type="entry name" value="LEUZIPPRJUN"/>
</dbReference>
<evidence type="ECO:0000256" key="1">
    <source>
        <dbReference type="ARBA" id="ARBA00004123"/>
    </source>
</evidence>
<keyword evidence="2" id="KW-0805">Transcription regulation</keyword>
<gene>
    <name evidence="8" type="ORF">NA57DRAFT_70470</name>
</gene>
<dbReference type="OrthoDB" id="295274at2759"/>
<dbReference type="InterPro" id="IPR004827">
    <property type="entry name" value="bZIP"/>
</dbReference>
<evidence type="ECO:0000256" key="2">
    <source>
        <dbReference type="ARBA" id="ARBA00023015"/>
    </source>
</evidence>
<proteinExistence type="predicted"/>
<comment type="subcellular location">
    <subcellularLocation>
        <location evidence="1">Nucleus</location>
    </subcellularLocation>
</comment>
<evidence type="ECO:0000313" key="9">
    <source>
        <dbReference type="Proteomes" id="UP000799772"/>
    </source>
</evidence>
<evidence type="ECO:0000313" key="8">
    <source>
        <dbReference type="EMBL" id="KAF2104254.1"/>
    </source>
</evidence>
<dbReference type="Pfam" id="PF00170">
    <property type="entry name" value="bZIP_1"/>
    <property type="match status" value="1"/>
</dbReference>
<keyword evidence="9" id="KW-1185">Reference proteome</keyword>
<sequence>MEELREPHKAAQRRTSRSKRGSGGRRDSKSSDTSRKSRATVKKEGDPNDGGLDTKQKRELDLWKNRQAAARCRQKQKEKTDELQAHARQLAAENAMLKESATTLKSQLLDLKTEGLKHTDCDCDGIRRFLIQGLDTLPPSSLTDDFEPNMLVPVGFDLDRAFRQQSCQLGKVDDEYEEAI</sequence>
<dbReference type="Proteomes" id="UP000799772">
    <property type="component" value="Unassembled WGS sequence"/>
</dbReference>
<dbReference type="GO" id="GO:0003700">
    <property type="term" value="F:DNA-binding transcription factor activity"/>
    <property type="evidence" value="ECO:0007669"/>
    <property type="project" value="InterPro"/>
</dbReference>
<evidence type="ECO:0000256" key="4">
    <source>
        <dbReference type="ARBA" id="ARBA00023163"/>
    </source>
</evidence>
<dbReference type="GO" id="GO:0003677">
    <property type="term" value="F:DNA binding"/>
    <property type="evidence" value="ECO:0007669"/>
    <property type="project" value="UniProtKB-KW"/>
</dbReference>
<dbReference type="CDD" id="cd14687">
    <property type="entry name" value="bZIP_ATF2"/>
    <property type="match status" value="1"/>
</dbReference>
<dbReference type="SMART" id="SM00338">
    <property type="entry name" value="BRLZ"/>
    <property type="match status" value="1"/>
</dbReference>
<dbReference type="Gene3D" id="1.20.5.170">
    <property type="match status" value="1"/>
</dbReference>
<comment type="caution">
    <text evidence="8">The sequence shown here is derived from an EMBL/GenBank/DDBJ whole genome shotgun (WGS) entry which is preliminary data.</text>
</comment>
<protein>
    <recommendedName>
        <fullName evidence="7">BZIP domain-containing protein</fullName>
    </recommendedName>
</protein>
<keyword evidence="5" id="KW-0539">Nucleus</keyword>
<dbReference type="InterPro" id="IPR002112">
    <property type="entry name" value="Leuzip_Jun"/>
</dbReference>
<dbReference type="AlphaFoldDB" id="A0A9P4IR43"/>
<evidence type="ECO:0000256" key="6">
    <source>
        <dbReference type="SAM" id="MobiDB-lite"/>
    </source>
</evidence>
<dbReference type="EMBL" id="ML978121">
    <property type="protein sequence ID" value="KAF2104254.1"/>
    <property type="molecule type" value="Genomic_DNA"/>
</dbReference>
<evidence type="ECO:0000259" key="7">
    <source>
        <dbReference type="PROSITE" id="PS50217"/>
    </source>
</evidence>
<dbReference type="InterPro" id="IPR046347">
    <property type="entry name" value="bZIP_sf"/>
</dbReference>
<reference evidence="8" key="1">
    <citation type="journal article" date="2020" name="Stud. Mycol.">
        <title>101 Dothideomycetes genomes: a test case for predicting lifestyles and emergence of pathogens.</title>
        <authorList>
            <person name="Haridas S."/>
            <person name="Albert R."/>
            <person name="Binder M."/>
            <person name="Bloem J."/>
            <person name="Labutti K."/>
            <person name="Salamov A."/>
            <person name="Andreopoulos B."/>
            <person name="Baker S."/>
            <person name="Barry K."/>
            <person name="Bills G."/>
            <person name="Bluhm B."/>
            <person name="Cannon C."/>
            <person name="Castanera R."/>
            <person name="Culley D."/>
            <person name="Daum C."/>
            <person name="Ezra D."/>
            <person name="Gonzalez J."/>
            <person name="Henrissat B."/>
            <person name="Kuo A."/>
            <person name="Liang C."/>
            <person name="Lipzen A."/>
            <person name="Lutzoni F."/>
            <person name="Magnuson J."/>
            <person name="Mondo S."/>
            <person name="Nolan M."/>
            <person name="Ohm R."/>
            <person name="Pangilinan J."/>
            <person name="Park H.-J."/>
            <person name="Ramirez L."/>
            <person name="Alfaro M."/>
            <person name="Sun H."/>
            <person name="Tritt A."/>
            <person name="Yoshinaga Y."/>
            <person name="Zwiers L.-H."/>
            <person name="Turgeon B."/>
            <person name="Goodwin S."/>
            <person name="Spatafora J."/>
            <person name="Crous P."/>
            <person name="Grigoriev I."/>
        </authorList>
    </citation>
    <scope>NUCLEOTIDE SEQUENCE</scope>
    <source>
        <strain evidence="8">CBS 133067</strain>
    </source>
</reference>
<dbReference type="SUPFAM" id="SSF57959">
    <property type="entry name" value="Leucine zipper domain"/>
    <property type="match status" value="1"/>
</dbReference>
<evidence type="ECO:0000256" key="3">
    <source>
        <dbReference type="ARBA" id="ARBA00023125"/>
    </source>
</evidence>
<evidence type="ECO:0000256" key="5">
    <source>
        <dbReference type="ARBA" id="ARBA00023242"/>
    </source>
</evidence>
<keyword evidence="3" id="KW-0238">DNA-binding</keyword>
<dbReference type="InterPro" id="IPR051027">
    <property type="entry name" value="bZIP_transcription_factors"/>
</dbReference>
<feature type="region of interest" description="Disordered" evidence="6">
    <location>
        <begin position="1"/>
        <end position="81"/>
    </location>
</feature>
<keyword evidence="4" id="KW-0804">Transcription</keyword>